<dbReference type="Pfam" id="PF09750">
    <property type="entry name" value="DRY_EERY"/>
    <property type="match status" value="1"/>
</dbReference>
<sequence>MMWHEARKQEKKIRGLMVDYKRRAERRKDYYEKIKADPTQFLQLHARACKIHLDPAVAMAADSPATMMPWQGSDDIMIDRFDVRAHLDFIPEVKSDSNEPLSSEERMLNYERYRILVQNNFLGINEDKFLHQLYMEEQFGNLKPNETSIEGKKKSNLSAAIGFNYDDSVDVSKDMNKLDPGKKSDKSYIEPKIVVDKDGIVNRIEELPEEEDANPEIGEDDDDSDSDSDVDIDMTLDVNKVNTQQANELNSCAHMYGMNSNDFFSFLTKDVEEAENLKLAREQEEEKALYSGRKSRRERRAFREKRLMGRKISPPSYAKRSPTHDLSQFSPLHSKSRSPSPPAAEKITFITSFGGENPSTSSTAESVTPKLHSASLNKHVSLRTGHRSRSKSPKAKHSSTSAHETRRVFMRSSRSLSTSPKRSHQRSSEKFQRKRSRSKSRSRSRSPRSFSKKHYKDPSPNFRNQSSSKNQSHGSNSSSHRVSQKSSGNDAAKVPSTSSSSQHPAAPVITRYYGRHKKDSDSSELEVSSEDENNTSANKSTSHQSVSFGNSRGRSKGQSSLRADSSSSKLTPQERLKKKMQALLNRQLKADKRAEKERVQKQAKEQLERAVEIREISIKRRRRERARRHHEYYDSDAKHSDSSSSSSGSRSRSRSKSKSPEKSKHSRSHISEEEEEEEDVKRDHYERVSARDTEPYRPNDRYPRDRYQPDDKYRERYVERDYRHIERDSRNVGRFDRSRNYGDGHSYDQGSRYNAERSNYYKEQPPFNRDDSHSRNSDDEPVSRRPLVNY</sequence>
<protein>
    <recommendedName>
        <fullName evidence="4">Suppressor of white apricot N-terminal domain-containing protein</fullName>
    </recommendedName>
</protein>
<evidence type="ECO:0000313" key="5">
    <source>
        <dbReference type="EMBL" id="CAH0767764.1"/>
    </source>
</evidence>
<feature type="compositionally biased region" description="Basic and acidic residues" evidence="3">
    <location>
        <begin position="631"/>
        <end position="641"/>
    </location>
</feature>
<evidence type="ECO:0000313" key="6">
    <source>
        <dbReference type="Proteomes" id="UP001152759"/>
    </source>
</evidence>
<feature type="compositionally biased region" description="Polar residues" evidence="3">
    <location>
        <begin position="324"/>
        <end position="333"/>
    </location>
</feature>
<dbReference type="EMBL" id="OU963863">
    <property type="protein sequence ID" value="CAH0767764.1"/>
    <property type="molecule type" value="Genomic_DNA"/>
</dbReference>
<evidence type="ECO:0000256" key="2">
    <source>
        <dbReference type="ARBA" id="ARBA00023187"/>
    </source>
</evidence>
<evidence type="ECO:0000256" key="3">
    <source>
        <dbReference type="SAM" id="MobiDB-lite"/>
    </source>
</evidence>
<feature type="compositionally biased region" description="Basic residues" evidence="3">
    <location>
        <begin position="293"/>
        <end position="303"/>
    </location>
</feature>
<feature type="compositionally biased region" description="Basic residues" evidence="3">
    <location>
        <begin position="432"/>
        <end position="455"/>
    </location>
</feature>
<reference evidence="5" key="1">
    <citation type="submission" date="2021-12" db="EMBL/GenBank/DDBJ databases">
        <authorList>
            <person name="King R."/>
        </authorList>
    </citation>
    <scope>NUCLEOTIDE SEQUENCE</scope>
</reference>
<feature type="compositionally biased region" description="Acidic residues" evidence="3">
    <location>
        <begin position="207"/>
        <end position="230"/>
    </location>
</feature>
<feature type="compositionally biased region" description="Acidic residues" evidence="3">
    <location>
        <begin position="522"/>
        <end position="533"/>
    </location>
</feature>
<dbReference type="PANTHER" id="PTHR13161">
    <property type="entry name" value="SPLICING FACTOR SUPPRESSOR OF WHITE APRICOT"/>
    <property type="match status" value="1"/>
</dbReference>
<organism evidence="5 6">
    <name type="scientific">Bemisia tabaci</name>
    <name type="common">Sweetpotato whitefly</name>
    <name type="synonym">Aleurodes tabaci</name>
    <dbReference type="NCBI Taxonomy" id="7038"/>
    <lineage>
        <taxon>Eukaryota</taxon>
        <taxon>Metazoa</taxon>
        <taxon>Ecdysozoa</taxon>
        <taxon>Arthropoda</taxon>
        <taxon>Hexapoda</taxon>
        <taxon>Insecta</taxon>
        <taxon>Pterygota</taxon>
        <taxon>Neoptera</taxon>
        <taxon>Paraneoptera</taxon>
        <taxon>Hemiptera</taxon>
        <taxon>Sternorrhyncha</taxon>
        <taxon>Aleyrodoidea</taxon>
        <taxon>Aleyrodidae</taxon>
        <taxon>Aleyrodinae</taxon>
        <taxon>Bemisia</taxon>
    </lineage>
</organism>
<feature type="compositionally biased region" description="Low complexity" evidence="3">
    <location>
        <begin position="559"/>
        <end position="568"/>
    </location>
</feature>
<proteinExistence type="predicted"/>
<accession>A0A9P0CC68</accession>
<keyword evidence="2" id="KW-0508">mRNA splicing</keyword>
<feature type="compositionally biased region" description="Basic and acidic residues" evidence="3">
    <location>
        <begin position="679"/>
        <end position="746"/>
    </location>
</feature>
<dbReference type="PANTHER" id="PTHR13161:SF4">
    <property type="entry name" value="CLK4-ASSOCIATING SERINE_ARGININE RICH PROTEIN"/>
    <property type="match status" value="1"/>
</dbReference>
<feature type="region of interest" description="Disordered" evidence="3">
    <location>
        <begin position="206"/>
        <end position="230"/>
    </location>
</feature>
<evidence type="ECO:0000256" key="1">
    <source>
        <dbReference type="ARBA" id="ARBA00022664"/>
    </source>
</evidence>
<dbReference type="Proteomes" id="UP001152759">
    <property type="component" value="Chromosome 2"/>
</dbReference>
<feature type="compositionally biased region" description="Polar residues" evidence="3">
    <location>
        <begin position="485"/>
        <end position="503"/>
    </location>
</feature>
<dbReference type="SMART" id="SM01141">
    <property type="entry name" value="DRY_EERY"/>
    <property type="match status" value="1"/>
</dbReference>
<feature type="compositionally biased region" description="Low complexity" evidence="3">
    <location>
        <begin position="464"/>
        <end position="481"/>
    </location>
</feature>
<dbReference type="InterPro" id="IPR040397">
    <property type="entry name" value="SWAP"/>
</dbReference>
<dbReference type="AlphaFoldDB" id="A0A9P0CC68"/>
<feature type="region of interest" description="Disordered" evidence="3">
    <location>
        <begin position="287"/>
        <end position="790"/>
    </location>
</feature>
<feature type="compositionally biased region" description="Basic and acidic residues" evidence="3">
    <location>
        <begin position="768"/>
        <end position="783"/>
    </location>
</feature>
<keyword evidence="6" id="KW-1185">Reference proteome</keyword>
<evidence type="ECO:0000259" key="4">
    <source>
        <dbReference type="SMART" id="SM01141"/>
    </source>
</evidence>
<feature type="compositionally biased region" description="Basic and acidic residues" evidence="3">
    <location>
        <begin position="588"/>
        <end position="618"/>
    </location>
</feature>
<feature type="compositionally biased region" description="Basic residues" evidence="3">
    <location>
        <begin position="619"/>
        <end position="630"/>
    </location>
</feature>
<keyword evidence="1" id="KW-0507">mRNA processing</keyword>
<name>A0A9P0CC68_BEMTA</name>
<gene>
    <name evidence="5" type="ORF">BEMITA_LOCUS4996</name>
</gene>
<feature type="compositionally biased region" description="Low complexity" evidence="3">
    <location>
        <begin position="411"/>
        <end position="420"/>
    </location>
</feature>
<dbReference type="GO" id="GO:0008380">
    <property type="term" value="P:RNA splicing"/>
    <property type="evidence" value="ECO:0007669"/>
    <property type="project" value="UniProtKB-KW"/>
</dbReference>
<feature type="compositionally biased region" description="Polar residues" evidence="3">
    <location>
        <begin position="534"/>
        <end position="558"/>
    </location>
</feature>
<dbReference type="InterPro" id="IPR019147">
    <property type="entry name" value="SWAP_N_domain"/>
</dbReference>
<feature type="compositionally biased region" description="Polar residues" evidence="3">
    <location>
        <begin position="357"/>
        <end position="366"/>
    </location>
</feature>
<feature type="domain" description="Suppressor of white apricot N-terminal" evidence="4">
    <location>
        <begin position="40"/>
        <end position="169"/>
    </location>
</feature>
<dbReference type="GO" id="GO:0006397">
    <property type="term" value="P:mRNA processing"/>
    <property type="evidence" value="ECO:0007669"/>
    <property type="project" value="UniProtKB-KW"/>
</dbReference>
<feature type="compositionally biased region" description="Basic residues" evidence="3">
    <location>
        <begin position="380"/>
        <end position="397"/>
    </location>
</feature>